<sequence>MITGSLRSGLDVHGDTGAVDWHVAGEQGLRSSGLGWTVLSPSSFAANALSWAGPVRAGEPIANVTGAGGAGRDRPEGAWRKLAFGR</sequence>
<dbReference type="Gene3D" id="3.90.25.10">
    <property type="entry name" value="UDP-galactose 4-epimerase, domain 1"/>
    <property type="match status" value="1"/>
</dbReference>
<dbReference type="OrthoDB" id="3510772at2"/>
<dbReference type="AlphaFoldDB" id="A0A2W2EBN0"/>
<accession>A0A2W2EBN0</accession>
<keyword evidence="3" id="KW-1185">Reference proteome</keyword>
<dbReference type="InterPro" id="IPR036291">
    <property type="entry name" value="NAD(P)-bd_dom_sf"/>
</dbReference>
<gene>
    <name evidence="2" type="ORF">C1J01_35415</name>
</gene>
<comment type="caution">
    <text evidence="2">The sequence shown here is derived from an EMBL/GenBank/DDBJ whole genome shotgun (WGS) entry which is preliminary data.</text>
</comment>
<dbReference type="Gene3D" id="3.40.50.720">
    <property type="entry name" value="NAD(P)-binding Rossmann-like Domain"/>
    <property type="match status" value="1"/>
</dbReference>
<dbReference type="Proteomes" id="UP000249304">
    <property type="component" value="Unassembled WGS sequence"/>
</dbReference>
<dbReference type="EMBL" id="POUD01000217">
    <property type="protein sequence ID" value="PZG10960.1"/>
    <property type="molecule type" value="Genomic_DNA"/>
</dbReference>
<dbReference type="RefSeq" id="WP_111183345.1">
    <property type="nucleotide sequence ID" value="NZ_POUD01000217.1"/>
</dbReference>
<proteinExistence type="predicted"/>
<evidence type="ECO:0000313" key="3">
    <source>
        <dbReference type="Proteomes" id="UP000249304"/>
    </source>
</evidence>
<protein>
    <submittedName>
        <fullName evidence="2">Uncharacterized protein</fullName>
    </submittedName>
</protein>
<feature type="region of interest" description="Disordered" evidence="1">
    <location>
        <begin position="66"/>
        <end position="86"/>
    </location>
</feature>
<evidence type="ECO:0000313" key="2">
    <source>
        <dbReference type="EMBL" id="PZG10960.1"/>
    </source>
</evidence>
<dbReference type="SUPFAM" id="SSF51735">
    <property type="entry name" value="NAD(P)-binding Rossmann-fold domains"/>
    <property type="match status" value="1"/>
</dbReference>
<evidence type="ECO:0000256" key="1">
    <source>
        <dbReference type="SAM" id="MobiDB-lite"/>
    </source>
</evidence>
<reference evidence="2 3" key="1">
    <citation type="submission" date="2018-01" db="EMBL/GenBank/DDBJ databases">
        <title>Draft genome sequence of Nonomuraea sp. KC333.</title>
        <authorList>
            <person name="Sahin N."/>
            <person name="Saygin H."/>
            <person name="Ay H."/>
        </authorList>
    </citation>
    <scope>NUCLEOTIDE SEQUENCE [LARGE SCALE GENOMIC DNA]</scope>
    <source>
        <strain evidence="2 3">KC333</strain>
    </source>
</reference>
<name>A0A2W2EBN0_9ACTN</name>
<organism evidence="2 3">
    <name type="scientific">Nonomuraea aridisoli</name>
    <dbReference type="NCBI Taxonomy" id="2070368"/>
    <lineage>
        <taxon>Bacteria</taxon>
        <taxon>Bacillati</taxon>
        <taxon>Actinomycetota</taxon>
        <taxon>Actinomycetes</taxon>
        <taxon>Streptosporangiales</taxon>
        <taxon>Streptosporangiaceae</taxon>
        <taxon>Nonomuraea</taxon>
    </lineage>
</organism>